<dbReference type="AlphaFoldDB" id="A0A7W7NQP8"/>
<comment type="caution">
    <text evidence="1">The sequence shown here is derived from an EMBL/GenBank/DDBJ whole genome shotgun (WGS) entry which is preliminary data.</text>
</comment>
<protein>
    <submittedName>
        <fullName evidence="1">Uncharacterized protein</fullName>
    </submittedName>
</protein>
<keyword evidence="2" id="KW-1185">Reference proteome</keyword>
<gene>
    <name evidence="1" type="ORF">HNP52_000008</name>
</gene>
<evidence type="ECO:0000313" key="1">
    <source>
        <dbReference type="EMBL" id="MBB4836957.1"/>
    </source>
</evidence>
<accession>A0A7W7NQP8</accession>
<name>A0A7W7NQP8_9SPHN</name>
<evidence type="ECO:0000313" key="2">
    <source>
        <dbReference type="Proteomes" id="UP000575241"/>
    </source>
</evidence>
<dbReference type="EMBL" id="JACHLN010000001">
    <property type="protein sequence ID" value="MBB4836957.1"/>
    <property type="molecule type" value="Genomic_DNA"/>
</dbReference>
<dbReference type="RefSeq" id="WP_184160729.1">
    <property type="nucleotide sequence ID" value="NZ_JACHLN010000001.1"/>
</dbReference>
<organism evidence="1 2">
    <name type="scientific">Sphingomonas kyeonggiensis</name>
    <dbReference type="NCBI Taxonomy" id="1268553"/>
    <lineage>
        <taxon>Bacteria</taxon>
        <taxon>Pseudomonadati</taxon>
        <taxon>Pseudomonadota</taxon>
        <taxon>Alphaproteobacteria</taxon>
        <taxon>Sphingomonadales</taxon>
        <taxon>Sphingomonadaceae</taxon>
        <taxon>Sphingomonas</taxon>
    </lineage>
</organism>
<reference evidence="1 2" key="1">
    <citation type="submission" date="2020-08" db="EMBL/GenBank/DDBJ databases">
        <title>Functional genomics of gut bacteria from endangered species of beetles.</title>
        <authorList>
            <person name="Carlos-Shanley C."/>
        </authorList>
    </citation>
    <scope>NUCLEOTIDE SEQUENCE [LARGE SCALE GENOMIC DNA]</scope>
    <source>
        <strain evidence="1 2">S00224</strain>
    </source>
</reference>
<sequence>MQPTAIFCRAEEARQRALADKATLENVRHIAIVAAVAWAKEGTAAEHREARKLRTQEIARAGMIKDEPTCVEDRGLSENPDRGLYNLEVA</sequence>
<proteinExistence type="predicted"/>
<dbReference type="Proteomes" id="UP000575241">
    <property type="component" value="Unassembled WGS sequence"/>
</dbReference>